<protein>
    <submittedName>
        <fullName evidence="1">Transcriptional regulator</fullName>
    </submittedName>
</protein>
<name>A0A383RDV9_PAEAL</name>
<accession>A0A383RDV9</accession>
<dbReference type="InterPro" id="IPR036388">
    <property type="entry name" value="WH-like_DNA-bd_sf"/>
</dbReference>
<dbReference type="EMBL" id="LS992241">
    <property type="protein sequence ID" value="SYX85287.1"/>
    <property type="molecule type" value="Genomic_DNA"/>
</dbReference>
<organism evidence="1 2">
    <name type="scientific">Paenibacillus alvei</name>
    <name type="common">Bacillus alvei</name>
    <dbReference type="NCBI Taxonomy" id="44250"/>
    <lineage>
        <taxon>Bacteria</taxon>
        <taxon>Bacillati</taxon>
        <taxon>Bacillota</taxon>
        <taxon>Bacilli</taxon>
        <taxon>Bacillales</taxon>
        <taxon>Paenibacillaceae</taxon>
        <taxon>Paenibacillus</taxon>
    </lineage>
</organism>
<dbReference type="PANTHER" id="PTHR30363:SF28">
    <property type="entry name" value="TRANSCRIPTIONAL REGULATORY PROTEIN-RELATED"/>
    <property type="match status" value="1"/>
</dbReference>
<dbReference type="SUPFAM" id="SSF46785">
    <property type="entry name" value="Winged helix' DNA-binding domain"/>
    <property type="match status" value="1"/>
</dbReference>
<reference evidence="2" key="1">
    <citation type="submission" date="2018-08" db="EMBL/GenBank/DDBJ databases">
        <authorList>
            <person name="Chevrot R."/>
        </authorList>
    </citation>
    <scope>NUCLEOTIDE SEQUENCE [LARGE SCALE GENOMIC DNA]</scope>
</reference>
<dbReference type="InterPro" id="IPR050313">
    <property type="entry name" value="Carb_Metab_HTH_regulators"/>
</dbReference>
<dbReference type="Proteomes" id="UP000304148">
    <property type="component" value="Chromosome"/>
</dbReference>
<dbReference type="AlphaFoldDB" id="A0A383RDV9"/>
<evidence type="ECO:0000313" key="1">
    <source>
        <dbReference type="EMBL" id="SYX85287.1"/>
    </source>
</evidence>
<gene>
    <name evidence="1" type="ORF">PBLR_13709</name>
</gene>
<dbReference type="RefSeq" id="WP_138186975.1">
    <property type="nucleotide sequence ID" value="NZ_LS992241.1"/>
</dbReference>
<proteinExistence type="predicted"/>
<sequence length="215" mass="25195">MKQPVRKSSTREEIMGLLKTNGAMSVAQLAKQLEMTEMGVRRHLYAMQQDHLLDTEMVRQQMGRPLQMYRLSDTGDERFPKQYHQLILDLLQEMESWQDENSVQRLFEGRKQSMLEKYAPLVQGKNFEERVEALGHIQDSNGYMVETEQADDGSWLLHEYNCPIAQVAQQYKEPCACELALFRDLLDSDVERTECLAERGQRCTYKIRPRTDKQE</sequence>
<dbReference type="PANTHER" id="PTHR30363">
    <property type="entry name" value="HTH-TYPE TRANSCRIPTIONAL REGULATOR SRLR-RELATED"/>
    <property type="match status" value="1"/>
</dbReference>
<evidence type="ECO:0000313" key="2">
    <source>
        <dbReference type="Proteomes" id="UP000304148"/>
    </source>
</evidence>
<dbReference type="Gene3D" id="1.10.10.10">
    <property type="entry name" value="Winged helix-like DNA-binding domain superfamily/Winged helix DNA-binding domain"/>
    <property type="match status" value="1"/>
</dbReference>
<dbReference type="InterPro" id="IPR036390">
    <property type="entry name" value="WH_DNA-bd_sf"/>
</dbReference>